<dbReference type="SUPFAM" id="SSF52047">
    <property type="entry name" value="RNI-like"/>
    <property type="match status" value="1"/>
</dbReference>
<evidence type="ECO:0000313" key="2">
    <source>
        <dbReference type="Proteomes" id="UP000077202"/>
    </source>
</evidence>
<dbReference type="PANTHER" id="PTHR47679:SF1">
    <property type="entry name" value="PROTEIN TORNADO 1"/>
    <property type="match status" value="1"/>
</dbReference>
<dbReference type="Proteomes" id="UP000077202">
    <property type="component" value="Unassembled WGS sequence"/>
</dbReference>
<protein>
    <recommendedName>
        <fullName evidence="3">FBD domain-containing protein</fullName>
    </recommendedName>
</protein>
<dbReference type="AlphaFoldDB" id="A0A176VR92"/>
<dbReference type="EMBL" id="LVLJ01003009">
    <property type="protein sequence ID" value="OAE22913.1"/>
    <property type="molecule type" value="Genomic_DNA"/>
</dbReference>
<organism evidence="1 2">
    <name type="scientific">Marchantia polymorpha subsp. ruderalis</name>
    <dbReference type="NCBI Taxonomy" id="1480154"/>
    <lineage>
        <taxon>Eukaryota</taxon>
        <taxon>Viridiplantae</taxon>
        <taxon>Streptophyta</taxon>
        <taxon>Embryophyta</taxon>
        <taxon>Marchantiophyta</taxon>
        <taxon>Marchantiopsida</taxon>
        <taxon>Marchantiidae</taxon>
        <taxon>Marchantiales</taxon>
        <taxon>Marchantiaceae</taxon>
        <taxon>Marchantia</taxon>
    </lineage>
</organism>
<proteinExistence type="predicted"/>
<sequence length="459" mass="51804">MEGAGASIVNQAAELAKREMDSADEEPELPSAIQDLVRRLGGQGEPVTRLHNLNRPQFLEFFPKRASLSTITGWQSQVRLRVLESIASCNTLEILYPGDIFVSFFSRRDISRLTDSEWELVLRRFRHSTVLREIHVDTQLTSGSDAEVESFWLQLGRILNYSSVIELKLIYTRLTARCFLNLASGLRGHSDPKLQSLILYCAWKDSSAVKHVADMINSAPLLETLSLGGYYNDMDDETLGILSQALIHSSSLKEFILEIVDWGTALLLKALAGHDRNRSIERLRLLRVDSDRLGDCLRELLISNPSLKEVELRFLQNRILPMKGKTGETSVLKKLELSVRSKDLLKKGVWKDLLCSMQGNHLTHLDLSHSELDEEAFKDLMGLMRVNLALREIDVSWGKAVQIQEALQQNQKRAVYMSVFREANLTFGDANGGRLFLCGSPRAGKMRCKFSVLPSIYSN</sequence>
<gene>
    <name evidence="1" type="ORF">AXG93_3109s1000</name>
</gene>
<dbReference type="InterPro" id="IPR032675">
    <property type="entry name" value="LRR_dom_sf"/>
</dbReference>
<dbReference type="PANTHER" id="PTHR47679">
    <property type="entry name" value="PROTEIN TORNADO 1"/>
    <property type="match status" value="1"/>
</dbReference>
<keyword evidence="2" id="KW-1185">Reference proteome</keyword>
<reference evidence="1" key="1">
    <citation type="submission" date="2016-03" db="EMBL/GenBank/DDBJ databases">
        <title>Mechanisms controlling the formation of the plant cell surface in tip-growing cells are functionally conserved among land plants.</title>
        <authorList>
            <person name="Honkanen S."/>
            <person name="Jones V.A."/>
            <person name="Morieri G."/>
            <person name="Champion C."/>
            <person name="Hetherington A.J."/>
            <person name="Kelly S."/>
            <person name="Saint-Marcoux D."/>
            <person name="Proust H."/>
            <person name="Prescott H."/>
            <person name="Dolan L."/>
        </authorList>
    </citation>
    <scope>NUCLEOTIDE SEQUENCE [LARGE SCALE GENOMIC DNA]</scope>
    <source>
        <tissue evidence="1">Whole gametophyte</tissue>
    </source>
</reference>
<name>A0A176VR92_MARPO</name>
<evidence type="ECO:0008006" key="3">
    <source>
        <dbReference type="Google" id="ProtNLM"/>
    </source>
</evidence>
<accession>A0A176VR92</accession>
<comment type="caution">
    <text evidence="1">The sequence shown here is derived from an EMBL/GenBank/DDBJ whole genome shotgun (WGS) entry which is preliminary data.</text>
</comment>
<evidence type="ECO:0000313" key="1">
    <source>
        <dbReference type="EMBL" id="OAE22913.1"/>
    </source>
</evidence>
<dbReference type="Gene3D" id="3.80.10.10">
    <property type="entry name" value="Ribonuclease Inhibitor"/>
    <property type="match status" value="2"/>
</dbReference>